<evidence type="ECO:0000256" key="1">
    <source>
        <dbReference type="SAM" id="MobiDB-lite"/>
    </source>
</evidence>
<feature type="region of interest" description="Disordered" evidence="1">
    <location>
        <begin position="230"/>
        <end position="273"/>
    </location>
</feature>
<evidence type="ECO:0000313" key="3">
    <source>
        <dbReference type="Proteomes" id="UP001148838"/>
    </source>
</evidence>
<reference evidence="2 3" key="1">
    <citation type="journal article" date="2022" name="Allergy">
        <title>Genome assembly and annotation of Periplaneta americana reveal a comprehensive cockroach allergen profile.</title>
        <authorList>
            <person name="Wang L."/>
            <person name="Xiong Q."/>
            <person name="Saelim N."/>
            <person name="Wang L."/>
            <person name="Nong W."/>
            <person name="Wan A.T."/>
            <person name="Shi M."/>
            <person name="Liu X."/>
            <person name="Cao Q."/>
            <person name="Hui J.H.L."/>
            <person name="Sookrung N."/>
            <person name="Leung T.F."/>
            <person name="Tungtrongchitr A."/>
            <person name="Tsui S.K.W."/>
        </authorList>
    </citation>
    <scope>NUCLEOTIDE SEQUENCE [LARGE SCALE GENOMIC DNA]</scope>
    <source>
        <strain evidence="2">PWHHKU_190912</strain>
    </source>
</reference>
<protein>
    <submittedName>
        <fullName evidence="2">Uncharacterized protein</fullName>
    </submittedName>
</protein>
<proteinExistence type="predicted"/>
<sequence length="273" mass="31809">MLAGNEFQSLGRAIVKEDEYEEVRWYDIVSIVSWRERVFRLWWEERRADIIIIDRQKDKGVILDPTIRFEMHEQQPQEVCLEKQVIYEPCCQHLEAQYHITHWTVFGLMFGARGTIPRETLNQLKQFKISDATIDAIGSHVRTYRHDTTVHDVIRLLIPALYKNQSDSLMAADGDCHHLCKLMAPVRHRWSINDDIGGIRNTVMPSDCSPTSVRAATFWRQGELKGIQGVSTKGIQEEQHEYKENNGSTKRTRDIKGEQEEYKENKGYGGYTR</sequence>
<feature type="compositionally biased region" description="Basic and acidic residues" evidence="1">
    <location>
        <begin position="235"/>
        <end position="244"/>
    </location>
</feature>
<accession>A0ABQ8SJ67</accession>
<feature type="compositionally biased region" description="Basic and acidic residues" evidence="1">
    <location>
        <begin position="251"/>
        <end position="266"/>
    </location>
</feature>
<dbReference type="EMBL" id="JAJSOF020000027">
    <property type="protein sequence ID" value="KAJ4433500.1"/>
    <property type="molecule type" value="Genomic_DNA"/>
</dbReference>
<keyword evidence="3" id="KW-1185">Reference proteome</keyword>
<name>A0ABQ8SJ67_PERAM</name>
<dbReference type="Proteomes" id="UP001148838">
    <property type="component" value="Unassembled WGS sequence"/>
</dbReference>
<gene>
    <name evidence="2" type="ORF">ANN_15804</name>
</gene>
<comment type="caution">
    <text evidence="2">The sequence shown here is derived from an EMBL/GenBank/DDBJ whole genome shotgun (WGS) entry which is preliminary data.</text>
</comment>
<evidence type="ECO:0000313" key="2">
    <source>
        <dbReference type="EMBL" id="KAJ4433500.1"/>
    </source>
</evidence>
<organism evidence="2 3">
    <name type="scientific">Periplaneta americana</name>
    <name type="common">American cockroach</name>
    <name type="synonym">Blatta americana</name>
    <dbReference type="NCBI Taxonomy" id="6978"/>
    <lineage>
        <taxon>Eukaryota</taxon>
        <taxon>Metazoa</taxon>
        <taxon>Ecdysozoa</taxon>
        <taxon>Arthropoda</taxon>
        <taxon>Hexapoda</taxon>
        <taxon>Insecta</taxon>
        <taxon>Pterygota</taxon>
        <taxon>Neoptera</taxon>
        <taxon>Polyneoptera</taxon>
        <taxon>Dictyoptera</taxon>
        <taxon>Blattodea</taxon>
        <taxon>Blattoidea</taxon>
        <taxon>Blattidae</taxon>
        <taxon>Blattinae</taxon>
        <taxon>Periplaneta</taxon>
    </lineage>
</organism>